<feature type="domain" description="Yeast cell wall synthesis Kre9/Knh1-like N-terminal" evidence="3">
    <location>
        <begin position="29"/>
        <end position="124"/>
    </location>
</feature>
<evidence type="ECO:0000256" key="2">
    <source>
        <dbReference type="SAM" id="SignalP"/>
    </source>
</evidence>
<sequence length="137" mass="14819">MRLAPRFTLAACALAYTRSVLGALYVINPTAQGVCVGGQPCHVQWLDDGQEPLLTTMGPCYVTLYAGNQRIVQRIEPVDVSTTHSLTFTPSPNAGPDSDTYYIAFASIKSSNSSQPLQAFSTYFSSVHFSMPLTFAC</sequence>
<comment type="caution">
    <text evidence="4">The sequence shown here is derived from an EMBL/GenBank/DDBJ whole genome shotgun (WGS) entry which is preliminary data.</text>
</comment>
<keyword evidence="1 2" id="KW-0732">Signal</keyword>
<dbReference type="GO" id="GO:0042546">
    <property type="term" value="P:cell wall biogenesis"/>
    <property type="evidence" value="ECO:0007669"/>
    <property type="project" value="InterPro"/>
</dbReference>
<dbReference type="InterPro" id="IPR045328">
    <property type="entry name" value="Kre9/Knh1"/>
</dbReference>
<dbReference type="GO" id="GO:0006078">
    <property type="term" value="P:(1-&gt;6)-beta-D-glucan biosynthetic process"/>
    <property type="evidence" value="ECO:0007669"/>
    <property type="project" value="InterPro"/>
</dbReference>
<evidence type="ECO:0000313" key="5">
    <source>
        <dbReference type="Proteomes" id="UP001203297"/>
    </source>
</evidence>
<evidence type="ECO:0000259" key="3">
    <source>
        <dbReference type="Pfam" id="PF10342"/>
    </source>
</evidence>
<protein>
    <recommendedName>
        <fullName evidence="3">Yeast cell wall synthesis Kre9/Knh1-like N-terminal domain-containing protein</fullName>
    </recommendedName>
</protein>
<dbReference type="Pfam" id="PF10342">
    <property type="entry name" value="Kre9_KNH"/>
    <property type="match status" value="1"/>
</dbReference>
<feature type="chain" id="PRO_5041982761" description="Yeast cell wall synthesis Kre9/Knh1-like N-terminal domain-containing protein" evidence="2">
    <location>
        <begin position="23"/>
        <end position="137"/>
    </location>
</feature>
<reference evidence="4" key="1">
    <citation type="journal article" date="2022" name="New Phytol.">
        <title>Evolutionary transition to the ectomycorrhizal habit in the genomes of a hyperdiverse lineage of mushroom-forming fungi.</title>
        <authorList>
            <person name="Looney B."/>
            <person name="Miyauchi S."/>
            <person name="Morin E."/>
            <person name="Drula E."/>
            <person name="Courty P.E."/>
            <person name="Kohler A."/>
            <person name="Kuo A."/>
            <person name="LaButti K."/>
            <person name="Pangilinan J."/>
            <person name="Lipzen A."/>
            <person name="Riley R."/>
            <person name="Andreopoulos W."/>
            <person name="He G."/>
            <person name="Johnson J."/>
            <person name="Nolan M."/>
            <person name="Tritt A."/>
            <person name="Barry K.W."/>
            <person name="Grigoriev I.V."/>
            <person name="Nagy L.G."/>
            <person name="Hibbett D."/>
            <person name="Henrissat B."/>
            <person name="Matheny P.B."/>
            <person name="Labbe J."/>
            <person name="Martin F.M."/>
        </authorList>
    </citation>
    <scope>NUCLEOTIDE SEQUENCE</scope>
    <source>
        <strain evidence="4">BPL690</strain>
    </source>
</reference>
<feature type="signal peptide" evidence="2">
    <location>
        <begin position="1"/>
        <end position="22"/>
    </location>
</feature>
<dbReference type="InterPro" id="IPR018466">
    <property type="entry name" value="Kre9/Knh1-like_N"/>
</dbReference>
<dbReference type="PANTHER" id="PTHR28154:SF1">
    <property type="entry name" value="CELL WALL SYNTHESIS PROTEIN KNH1-RELATED"/>
    <property type="match status" value="1"/>
</dbReference>
<dbReference type="Proteomes" id="UP001203297">
    <property type="component" value="Unassembled WGS sequence"/>
</dbReference>
<dbReference type="AlphaFoldDB" id="A0AAD4QK43"/>
<proteinExistence type="predicted"/>
<accession>A0AAD4QK43</accession>
<gene>
    <name evidence="4" type="ORF">B0F90DRAFT_1727976</name>
</gene>
<evidence type="ECO:0000313" key="4">
    <source>
        <dbReference type="EMBL" id="KAI0299345.1"/>
    </source>
</evidence>
<evidence type="ECO:0000256" key="1">
    <source>
        <dbReference type="ARBA" id="ARBA00022729"/>
    </source>
</evidence>
<dbReference type="EMBL" id="WTXG01000023">
    <property type="protein sequence ID" value="KAI0299345.1"/>
    <property type="molecule type" value="Genomic_DNA"/>
</dbReference>
<keyword evidence="5" id="KW-1185">Reference proteome</keyword>
<name>A0AAD4QK43_9AGAM</name>
<organism evidence="4 5">
    <name type="scientific">Multifurca ochricompacta</name>
    <dbReference type="NCBI Taxonomy" id="376703"/>
    <lineage>
        <taxon>Eukaryota</taxon>
        <taxon>Fungi</taxon>
        <taxon>Dikarya</taxon>
        <taxon>Basidiomycota</taxon>
        <taxon>Agaricomycotina</taxon>
        <taxon>Agaricomycetes</taxon>
        <taxon>Russulales</taxon>
        <taxon>Russulaceae</taxon>
        <taxon>Multifurca</taxon>
    </lineage>
</organism>
<dbReference type="PANTHER" id="PTHR28154">
    <property type="entry name" value="CELL WALL SYNTHESIS PROTEIN KNH1-RELATED"/>
    <property type="match status" value="1"/>
</dbReference>